<evidence type="ECO:0000256" key="7">
    <source>
        <dbReference type="ARBA" id="ARBA00023152"/>
    </source>
</evidence>
<dbReference type="Gene3D" id="3.20.20.70">
    <property type="entry name" value="Aldolase class I"/>
    <property type="match status" value="1"/>
</dbReference>
<dbReference type="GO" id="GO:0006094">
    <property type="term" value="P:gluconeogenesis"/>
    <property type="evidence" value="ECO:0007669"/>
    <property type="project" value="UniProtKB-UniRule"/>
</dbReference>
<dbReference type="InterPro" id="IPR000652">
    <property type="entry name" value="Triosephosphate_isomerase"/>
</dbReference>
<dbReference type="GO" id="GO:0019563">
    <property type="term" value="P:glycerol catabolic process"/>
    <property type="evidence" value="ECO:0007669"/>
    <property type="project" value="TreeGrafter"/>
</dbReference>
<evidence type="ECO:0000313" key="11">
    <source>
        <dbReference type="EMBL" id="KAA5804836.1"/>
    </source>
</evidence>
<dbReference type="GO" id="GO:0005829">
    <property type="term" value="C:cytosol"/>
    <property type="evidence" value="ECO:0007669"/>
    <property type="project" value="TreeGrafter"/>
</dbReference>
<gene>
    <name evidence="9" type="primary">tpiA</name>
    <name evidence="11" type="ORF">F1654_02225</name>
</gene>
<dbReference type="PROSITE" id="PS00171">
    <property type="entry name" value="TIM_1"/>
    <property type="match status" value="1"/>
</dbReference>
<evidence type="ECO:0000256" key="6">
    <source>
        <dbReference type="ARBA" id="ARBA00022490"/>
    </source>
</evidence>
<comment type="subunit">
    <text evidence="9 10">Homodimer.</text>
</comment>
<comment type="pathway">
    <text evidence="3">Carbohydrate metabolism; erythritol degradation.</text>
</comment>
<reference evidence="11 12" key="1">
    <citation type="submission" date="2019-09" db="EMBL/GenBank/DDBJ databases">
        <authorList>
            <person name="Kevbrin V."/>
            <person name="Grouzdev D.S."/>
        </authorList>
    </citation>
    <scope>NUCLEOTIDE SEQUENCE [LARGE SCALE GENOMIC DNA]</scope>
    <source>
        <strain evidence="11 12">G-192</strain>
    </source>
</reference>
<dbReference type="GO" id="GO:0006096">
    <property type="term" value="P:glycolytic process"/>
    <property type="evidence" value="ECO:0007669"/>
    <property type="project" value="UniProtKB-UniRule"/>
</dbReference>
<dbReference type="EC" id="5.3.1.1" evidence="9 10"/>
<dbReference type="PANTHER" id="PTHR21139:SF42">
    <property type="entry name" value="TRIOSEPHOSPHATE ISOMERASE"/>
    <property type="match status" value="1"/>
</dbReference>
<organism evidence="11 12">
    <name type="scientific">Alkalicaulis satelles</name>
    <dbReference type="NCBI Taxonomy" id="2609175"/>
    <lineage>
        <taxon>Bacteria</taxon>
        <taxon>Pseudomonadati</taxon>
        <taxon>Pseudomonadota</taxon>
        <taxon>Alphaproteobacteria</taxon>
        <taxon>Maricaulales</taxon>
        <taxon>Maricaulaceae</taxon>
        <taxon>Alkalicaulis</taxon>
    </lineage>
</organism>
<comment type="pathway">
    <text evidence="9 10">Carbohydrate biosynthesis; gluconeogenesis.</text>
</comment>
<sequence>MARRKIIAGNWKMHGRSADLGWAERLSALFDAPPSSEVLVFPPATLLAPLSVRLPGYVAIGGQDCADAAEGARTGDISPLMLSDLGARYVITGHSERRMLHGESDAVVRAKTEAALKAGLTPVVCVGETLDQRRSGEAQNIVLQQLQASLPEAAAGHVIIAYEPVWAIGTGMTASPDDAEAMHKAIRQALRSGSGDELRILYGGSVNPANAAELLSRAQIDGALVGGASLDPESFASIIRSAG</sequence>
<dbReference type="EMBL" id="VWOJ01000001">
    <property type="protein sequence ID" value="KAA5804836.1"/>
    <property type="molecule type" value="Genomic_DNA"/>
</dbReference>
<dbReference type="InterPro" id="IPR020861">
    <property type="entry name" value="Triosephosphate_isomerase_AS"/>
</dbReference>
<feature type="binding site" evidence="9">
    <location>
        <begin position="10"/>
        <end position="12"/>
    </location>
    <ligand>
        <name>substrate</name>
    </ligand>
</feature>
<dbReference type="Pfam" id="PF00121">
    <property type="entry name" value="TIM"/>
    <property type="match status" value="1"/>
</dbReference>
<dbReference type="AlphaFoldDB" id="A0A5M6ZJ43"/>
<keyword evidence="7 9" id="KW-0324">Glycolysis</keyword>
<dbReference type="InterPro" id="IPR013785">
    <property type="entry name" value="Aldolase_TIM"/>
</dbReference>
<evidence type="ECO:0000256" key="9">
    <source>
        <dbReference type="HAMAP-Rule" id="MF_00147"/>
    </source>
</evidence>
<evidence type="ECO:0000256" key="10">
    <source>
        <dbReference type="RuleBase" id="RU363013"/>
    </source>
</evidence>
<feature type="active site" description="Electrophile" evidence="9">
    <location>
        <position position="94"/>
    </location>
</feature>
<feature type="active site" description="Proton acceptor" evidence="9">
    <location>
        <position position="163"/>
    </location>
</feature>
<comment type="function">
    <text evidence="9">Involved in the gluconeogenesis. Catalyzes stereospecifically the conversion of dihydroxyacetone phosphate (DHAP) to D-glyceraldehyde-3-phosphate (G3P).</text>
</comment>
<dbReference type="FunFam" id="3.20.20.70:FF:000016">
    <property type="entry name" value="Triosephosphate isomerase"/>
    <property type="match status" value="1"/>
</dbReference>
<comment type="catalytic activity">
    <reaction evidence="1">
        <text>L-erythrulose 1-phosphate = D-erythrulose 4-phosphate</text>
        <dbReference type="Rhea" id="RHEA:49588"/>
        <dbReference type="ChEBI" id="CHEBI:58002"/>
        <dbReference type="ChEBI" id="CHEBI:90796"/>
        <dbReference type="EC" id="5.3.1.33"/>
    </reaction>
</comment>
<dbReference type="Proteomes" id="UP000325122">
    <property type="component" value="Unassembled WGS sequence"/>
</dbReference>
<comment type="similarity">
    <text evidence="4 9 10">Belongs to the triosephosphate isomerase family.</text>
</comment>
<keyword evidence="8 9" id="KW-0413">Isomerase</keyword>
<name>A0A5M6ZJ43_9PROT</name>
<comment type="pathway">
    <text evidence="2 9 10">Carbohydrate degradation; glycolysis; D-glyceraldehyde 3-phosphate from glycerone phosphate: step 1/1.</text>
</comment>
<dbReference type="UniPathway" id="UPA00109">
    <property type="reaction ID" value="UER00189"/>
</dbReference>
<dbReference type="UniPathway" id="UPA00138"/>
<comment type="subcellular location">
    <subcellularLocation>
        <location evidence="9 10">Cytoplasm</location>
    </subcellularLocation>
</comment>
<evidence type="ECO:0000256" key="5">
    <source>
        <dbReference type="ARBA" id="ARBA00022432"/>
    </source>
</evidence>
<dbReference type="InterPro" id="IPR022896">
    <property type="entry name" value="TrioseP_Isoase_bac/euk"/>
</dbReference>
<dbReference type="GO" id="GO:0046166">
    <property type="term" value="P:glyceraldehyde-3-phosphate biosynthetic process"/>
    <property type="evidence" value="ECO:0007669"/>
    <property type="project" value="TreeGrafter"/>
</dbReference>
<evidence type="ECO:0000256" key="3">
    <source>
        <dbReference type="ARBA" id="ARBA00004939"/>
    </source>
</evidence>
<dbReference type="HAMAP" id="MF_00147_B">
    <property type="entry name" value="TIM_B"/>
    <property type="match status" value="1"/>
</dbReference>
<keyword evidence="6 9" id="KW-0963">Cytoplasm</keyword>
<dbReference type="RefSeq" id="WP_150021867.1">
    <property type="nucleotide sequence ID" value="NZ_VWOJ01000001.1"/>
</dbReference>
<feature type="binding site" evidence="9">
    <location>
        <position position="169"/>
    </location>
    <ligand>
        <name>substrate</name>
    </ligand>
</feature>
<dbReference type="NCBIfam" id="TIGR00419">
    <property type="entry name" value="tim"/>
    <property type="match status" value="1"/>
</dbReference>
<dbReference type="InterPro" id="IPR035990">
    <property type="entry name" value="TIM_sf"/>
</dbReference>
<comment type="catalytic activity">
    <reaction evidence="9 10">
        <text>D-glyceraldehyde 3-phosphate = dihydroxyacetone phosphate</text>
        <dbReference type="Rhea" id="RHEA:18585"/>
        <dbReference type="ChEBI" id="CHEBI:57642"/>
        <dbReference type="ChEBI" id="CHEBI:59776"/>
        <dbReference type="EC" id="5.3.1.1"/>
    </reaction>
</comment>
<proteinExistence type="inferred from homology"/>
<comment type="caution">
    <text evidence="11">The sequence shown here is derived from an EMBL/GenBank/DDBJ whole genome shotgun (WGS) entry which is preliminary data.</text>
</comment>
<evidence type="ECO:0000256" key="2">
    <source>
        <dbReference type="ARBA" id="ARBA00004680"/>
    </source>
</evidence>
<dbReference type="CDD" id="cd00311">
    <property type="entry name" value="TIM"/>
    <property type="match status" value="1"/>
</dbReference>
<accession>A0A5M6ZJ43</accession>
<feature type="binding site" evidence="9">
    <location>
        <position position="205"/>
    </location>
    <ligand>
        <name>substrate</name>
    </ligand>
</feature>
<keyword evidence="5 9" id="KW-0312">Gluconeogenesis</keyword>
<dbReference type="SUPFAM" id="SSF51351">
    <property type="entry name" value="Triosephosphate isomerase (TIM)"/>
    <property type="match status" value="1"/>
</dbReference>
<keyword evidence="12" id="KW-1185">Reference proteome</keyword>
<dbReference type="PANTHER" id="PTHR21139">
    <property type="entry name" value="TRIOSEPHOSPHATE ISOMERASE"/>
    <property type="match status" value="1"/>
</dbReference>
<dbReference type="GO" id="GO:0004807">
    <property type="term" value="F:triose-phosphate isomerase activity"/>
    <property type="evidence" value="ECO:0007669"/>
    <property type="project" value="UniProtKB-UniRule"/>
</dbReference>
<dbReference type="PROSITE" id="PS51440">
    <property type="entry name" value="TIM_2"/>
    <property type="match status" value="1"/>
</dbReference>
<evidence type="ECO:0000256" key="1">
    <source>
        <dbReference type="ARBA" id="ARBA00000148"/>
    </source>
</evidence>
<evidence type="ECO:0000256" key="8">
    <source>
        <dbReference type="ARBA" id="ARBA00023235"/>
    </source>
</evidence>
<protein>
    <recommendedName>
        <fullName evidence="9 10">Triosephosphate isomerase</fullName>
        <shortName evidence="9">TIM</shortName>
        <shortName evidence="9">TPI</shortName>
        <ecNumber evidence="9 10">5.3.1.1</ecNumber>
    </recommendedName>
    <alternativeName>
        <fullName evidence="9">Triose-phosphate isomerase</fullName>
    </alternativeName>
</protein>
<dbReference type="UniPathway" id="UPA01066"/>
<feature type="binding site" evidence="9">
    <location>
        <begin position="226"/>
        <end position="227"/>
    </location>
    <ligand>
        <name>substrate</name>
    </ligand>
</feature>
<evidence type="ECO:0000256" key="4">
    <source>
        <dbReference type="ARBA" id="ARBA00007422"/>
    </source>
</evidence>
<evidence type="ECO:0000313" key="12">
    <source>
        <dbReference type="Proteomes" id="UP000325122"/>
    </source>
</evidence>